<dbReference type="RefSeq" id="WP_089839960.1">
    <property type="nucleotide sequence ID" value="NZ_FOZL01000001.1"/>
</dbReference>
<organism evidence="1 2">
    <name type="scientific">Granulicella pectinivorans</name>
    <dbReference type="NCBI Taxonomy" id="474950"/>
    <lineage>
        <taxon>Bacteria</taxon>
        <taxon>Pseudomonadati</taxon>
        <taxon>Acidobacteriota</taxon>
        <taxon>Terriglobia</taxon>
        <taxon>Terriglobales</taxon>
        <taxon>Acidobacteriaceae</taxon>
        <taxon>Granulicella</taxon>
    </lineage>
</organism>
<dbReference type="Proteomes" id="UP000199024">
    <property type="component" value="Unassembled WGS sequence"/>
</dbReference>
<keyword evidence="2" id="KW-1185">Reference proteome</keyword>
<gene>
    <name evidence="1" type="ORF">SAMN05421771_2926</name>
</gene>
<reference evidence="1 2" key="1">
    <citation type="submission" date="2016-10" db="EMBL/GenBank/DDBJ databases">
        <authorList>
            <person name="de Groot N.N."/>
        </authorList>
    </citation>
    <scope>NUCLEOTIDE SEQUENCE [LARGE SCALE GENOMIC DNA]</scope>
    <source>
        <strain evidence="1 2">DSM 21001</strain>
    </source>
</reference>
<dbReference type="InterPro" id="IPR029055">
    <property type="entry name" value="Ntn_hydrolases_N"/>
</dbReference>
<dbReference type="EMBL" id="FOZL01000001">
    <property type="protein sequence ID" value="SFS16516.1"/>
    <property type="molecule type" value="Genomic_DNA"/>
</dbReference>
<accession>A0A1I6MLB5</accession>
<dbReference type="AlphaFoldDB" id="A0A1I6MLB5"/>
<sequence>MVTAGDIEFEQEQTKIFVLTKSVIIMVAGDLTVQADILHSVIEHKNRQLNEYPDEWLSVKLVADWFYEDLAAITRQRAAKMILHPLNLDFDKLVLAGIDSELANQLAKELLDFRIAPIQAIVMGIDASGAHIYEVSNEGVVCQDWTGFASIGAGAWHANSQLMFGEHVKHKEMAETLMLVYTAKKRAEVAPGVGEKTDMIVIGPELGHFTHVGEPAMAELRTTYNRVRKQAQKVRENGNAKIAKFIERAIGEPALEDPAPNLIEPGTVDGPAKA</sequence>
<evidence type="ECO:0008006" key="3">
    <source>
        <dbReference type="Google" id="ProtNLM"/>
    </source>
</evidence>
<dbReference type="Gene3D" id="3.60.20.10">
    <property type="entry name" value="Glutamine Phosphoribosylpyrophosphate, subunit 1, domain 1"/>
    <property type="match status" value="1"/>
</dbReference>
<protein>
    <recommendedName>
        <fullName evidence="3">20S proteasome, alpha and beta subunits</fullName>
    </recommendedName>
</protein>
<proteinExistence type="predicted"/>
<dbReference type="OrthoDB" id="9857246at2"/>
<name>A0A1I6MLB5_9BACT</name>
<evidence type="ECO:0000313" key="2">
    <source>
        <dbReference type="Proteomes" id="UP000199024"/>
    </source>
</evidence>
<dbReference type="SUPFAM" id="SSF56235">
    <property type="entry name" value="N-terminal nucleophile aminohydrolases (Ntn hydrolases)"/>
    <property type="match status" value="1"/>
</dbReference>
<evidence type="ECO:0000313" key="1">
    <source>
        <dbReference type="EMBL" id="SFS16516.1"/>
    </source>
</evidence>